<sequence length="866" mass="95317">MTDTQERLFRPSELWADLGVDPDAFPEDVEFLEPNDEPIWSSADDDAAFSAVTGLLGAGTSEPKPYVPLADQCVRPIVLSSLALHDQGSQRLVLPCGTRREDKCAPCAAAYQDILRRSVQEGMPSAAAGDGGIVLFVTLTQPSFGAVHRYDWTRKDTAKLAAKHNLSSTSEEWLSSHDARGFQVLCVKRNAALAHIPKDRRLIEGDPRADSLVGTPVDPSTYDFAGQVLHNRMAADLIARTSPYLRSRLRFYEDFGCTVSIKILAEFQKRGALHFHCIIAVRPPTDPGPYVDMRPGSRRLWKMGDMVPAPGVDEWQDFLFLYRRDKAGRVWCHPILHWAHQDFSPATVKKHFEDGWGPGPSAAVPAEVAHSITAYADPLRPAIRQAALGCLTSPNAQVYLPDTATYPVPDRISWGSNVDIRVVATHDTDRDGDHRNSAQRLGAYVAKYVSKAAGAAGSALAGSKGARFLHLYRLRLETLAQTATLTWLKCLASAERSTQSRVDRLQESYTSMPDSADEAAFQSALAWAASHSAHERSTYFTHTAQSFAWMDAVLSTVRFGGPDPLAFDLLDEADRDLQGVPFESVRQNYRDTGDAVVDYFTENAREKFGQVSAASLHRAGLIDDAMVDDWLSVLERGERAVASWSPTPPKPWDLGDPLRATAPATPPLPFDAHLLSKVTDLPSGLRERVRPLLTTSGLSQAWAEYAMRRAASAFQDQMDDAQGFVVAARTVHASNRAAVLSLGYAPAISTAVTLLAKPSGINRPLREVMANPEEYFPDFGHLSPWFRFRSEIEKLMDFAGHSGGVNYSSRWPVSMSEIRARRAAWAADNSPSLTPASDDDVQPVWYLDLEKTGDLRQTRHQFSPGP</sequence>
<accession>A0A7I9VF31</accession>
<dbReference type="AlphaFoldDB" id="A0A7I9VF31"/>
<organism evidence="1 2">
    <name type="scientific">Gordonia spumicola</name>
    <dbReference type="NCBI Taxonomy" id="589161"/>
    <lineage>
        <taxon>Bacteria</taxon>
        <taxon>Bacillati</taxon>
        <taxon>Actinomycetota</taxon>
        <taxon>Actinomycetes</taxon>
        <taxon>Mycobacteriales</taxon>
        <taxon>Gordoniaceae</taxon>
        <taxon>Gordonia</taxon>
    </lineage>
</organism>
<dbReference type="EMBL" id="BJOV01000005">
    <property type="protein sequence ID" value="GEE03822.1"/>
    <property type="molecule type" value="Genomic_DNA"/>
</dbReference>
<comment type="caution">
    <text evidence="1">The sequence shown here is derived from an EMBL/GenBank/DDBJ whole genome shotgun (WGS) entry which is preliminary data.</text>
</comment>
<dbReference type="Pfam" id="PF20199">
    <property type="entry name" value="RepSA"/>
    <property type="match status" value="1"/>
</dbReference>
<protein>
    <recommendedName>
        <fullName evidence="3">Replication initiation protein</fullName>
    </recommendedName>
</protein>
<dbReference type="RefSeq" id="WP_308469726.1">
    <property type="nucleotide sequence ID" value="NZ_BJOV01000005.1"/>
</dbReference>
<keyword evidence="2" id="KW-1185">Reference proteome</keyword>
<evidence type="ECO:0008006" key="3">
    <source>
        <dbReference type="Google" id="ProtNLM"/>
    </source>
</evidence>
<gene>
    <name evidence="1" type="ORF">nbrc107696_42680</name>
</gene>
<evidence type="ECO:0000313" key="2">
    <source>
        <dbReference type="Proteomes" id="UP000444960"/>
    </source>
</evidence>
<proteinExistence type="predicted"/>
<evidence type="ECO:0000313" key="1">
    <source>
        <dbReference type="EMBL" id="GEE03822.1"/>
    </source>
</evidence>
<dbReference type="InterPro" id="IPR046828">
    <property type="entry name" value="RepSA"/>
</dbReference>
<name>A0A7I9VF31_9ACTN</name>
<dbReference type="Proteomes" id="UP000444960">
    <property type="component" value="Unassembled WGS sequence"/>
</dbReference>
<reference evidence="2" key="1">
    <citation type="submission" date="2019-06" db="EMBL/GenBank/DDBJ databases">
        <title>Gordonia isolated from sludge of a wastewater treatment plant.</title>
        <authorList>
            <person name="Tamura T."/>
            <person name="Aoyama K."/>
            <person name="Kang Y."/>
            <person name="Saito S."/>
            <person name="Akiyama N."/>
            <person name="Yazawa K."/>
            <person name="Gonoi T."/>
            <person name="Mikami Y."/>
        </authorList>
    </citation>
    <scope>NUCLEOTIDE SEQUENCE [LARGE SCALE GENOMIC DNA]</scope>
    <source>
        <strain evidence="2">NBRC 107696</strain>
    </source>
</reference>